<dbReference type="InterPro" id="IPR042268">
    <property type="entry name" value="BamC_C"/>
</dbReference>
<name>A0A432WN14_9GAMM</name>
<dbReference type="RefSeq" id="WP_126776310.1">
    <property type="nucleotide sequence ID" value="NZ_PIPM01000003.1"/>
</dbReference>
<proteinExistence type="predicted"/>
<evidence type="ECO:0008006" key="3">
    <source>
        <dbReference type="Google" id="ProtNLM"/>
    </source>
</evidence>
<keyword evidence="2" id="KW-1185">Reference proteome</keyword>
<dbReference type="AlphaFoldDB" id="A0A432WN14"/>
<dbReference type="PROSITE" id="PS51257">
    <property type="entry name" value="PROKAR_LIPOPROTEIN"/>
    <property type="match status" value="1"/>
</dbReference>
<dbReference type="OrthoDB" id="5598420at2"/>
<dbReference type="Proteomes" id="UP000288405">
    <property type="component" value="Unassembled WGS sequence"/>
</dbReference>
<dbReference type="Gene3D" id="3.30.310.170">
    <property type="entry name" value="Outer membrane protein assembly factor BamC"/>
    <property type="match status" value="1"/>
</dbReference>
<dbReference type="EMBL" id="PIPM01000003">
    <property type="protein sequence ID" value="RUO35192.1"/>
    <property type="molecule type" value="Genomic_DNA"/>
</dbReference>
<accession>A0A432WN14</accession>
<dbReference type="Pfam" id="PF06804">
    <property type="entry name" value="Lipoprotein_18"/>
    <property type="match status" value="1"/>
</dbReference>
<sequence length="369" mass="41062">MKLARFGILVLGVALASGCTSRMEVAEGSFEYLEIEERSALIIPEGLEERPQRSQFAIPEKTPGMDGAPKGRFINIRSPRQVLTLAPGSRVDDASQASAISFDSVEGVANLPGWVWAEVERSLEGLGATAIESETERRIVTDRFRIEQYRVPRRGFFNRIRGSRVIVESEQSYVIDMTVPAHRRSATLAVEVADIRWIVDGSVVPSNEMPAQIRRDLEVDLLNTISSNLNQRYMQGRVASAQEAIDIVVGTTSDGQAAFQFDADFNTAWVVFPGVLRELGFEIDDLNQSEGMYYTEYQPGGRRGWIRRIFSRGEQGPLDIPRGTDVTFSVDSVDGVASIVPTINNEPISRERLESWLPAMQNAFRDSDN</sequence>
<dbReference type="InterPro" id="IPR010653">
    <property type="entry name" value="NlpB/DapX"/>
</dbReference>
<evidence type="ECO:0000313" key="2">
    <source>
        <dbReference type="Proteomes" id="UP000288405"/>
    </source>
</evidence>
<protein>
    <recommendedName>
        <fullName evidence="3">Outer membrane protein assembly factor BamC</fullName>
    </recommendedName>
</protein>
<organism evidence="1 2">
    <name type="scientific">Aliidiomarina sanyensis</name>
    <dbReference type="NCBI Taxonomy" id="1249555"/>
    <lineage>
        <taxon>Bacteria</taxon>
        <taxon>Pseudomonadati</taxon>
        <taxon>Pseudomonadota</taxon>
        <taxon>Gammaproteobacteria</taxon>
        <taxon>Alteromonadales</taxon>
        <taxon>Idiomarinaceae</taxon>
        <taxon>Aliidiomarina</taxon>
    </lineage>
</organism>
<evidence type="ECO:0000313" key="1">
    <source>
        <dbReference type="EMBL" id="RUO35192.1"/>
    </source>
</evidence>
<reference evidence="1 2" key="1">
    <citation type="journal article" date="2011" name="Front. Microbiol.">
        <title>Genomic signatures of strain selection and enhancement in Bacillus atrophaeus var. globigii, a historical biowarfare simulant.</title>
        <authorList>
            <person name="Gibbons H.S."/>
            <person name="Broomall S.M."/>
            <person name="McNew L.A."/>
            <person name="Daligault H."/>
            <person name="Chapman C."/>
            <person name="Bruce D."/>
            <person name="Karavis M."/>
            <person name="Krepps M."/>
            <person name="McGregor P.A."/>
            <person name="Hong C."/>
            <person name="Park K.H."/>
            <person name="Akmal A."/>
            <person name="Feldman A."/>
            <person name="Lin J.S."/>
            <person name="Chang W.E."/>
            <person name="Higgs B.W."/>
            <person name="Demirev P."/>
            <person name="Lindquist J."/>
            <person name="Liem A."/>
            <person name="Fochler E."/>
            <person name="Read T.D."/>
            <person name="Tapia R."/>
            <person name="Johnson S."/>
            <person name="Bishop-Lilly K.A."/>
            <person name="Detter C."/>
            <person name="Han C."/>
            <person name="Sozhamannan S."/>
            <person name="Rosenzweig C.N."/>
            <person name="Skowronski E.W."/>
        </authorList>
    </citation>
    <scope>NUCLEOTIDE SEQUENCE [LARGE SCALE GENOMIC DNA]</scope>
    <source>
        <strain evidence="1 2">GYP-17</strain>
    </source>
</reference>
<gene>
    <name evidence="1" type="ORF">CWE11_03925</name>
</gene>
<comment type="caution">
    <text evidence="1">The sequence shown here is derived from an EMBL/GenBank/DDBJ whole genome shotgun (WGS) entry which is preliminary data.</text>
</comment>